<dbReference type="PANTHER" id="PTHR43649">
    <property type="entry name" value="ARABINOSE-BINDING PROTEIN-RELATED"/>
    <property type="match status" value="1"/>
</dbReference>
<evidence type="ECO:0000256" key="1">
    <source>
        <dbReference type="ARBA" id="ARBA00008520"/>
    </source>
</evidence>
<sequence length="474" mass="54078">MQSNRGRRLGRWLPLMRRCRKRHRLWWLIIAAIIVGVITLAWALVGLPRSEQIVLHMVVPQQETRVWQPLIQQFETLNPEIKIQLGRLRAQEAIEGSDNIRREYILSFEADETDPLPIHDLVYLDVIWLPEFVEKGWLRDLSRDFSTEDLKRNFLVGEVQTGTYQDKLYRIPFRTDAGVLYYRQDLLNQLDRSPPTTFDELLELAQILQSQGKVGWGYLWQGSRTEALSAMFVEVLNGYGGFWISPEEITTHGRSAIGLEQEAATRAVEFLLQTLRQNISPSRLLTYQEDLTRRQFGGGDAAFMRNWPSAWAEINQPTEAVSGQVGIISMVATAEGQRSATRGGWGLAVAHNTPHPAAATKAIEFFTSAAAQRQFTLAYGSVPTRRTLFFDPAIVTRYPHYPELLNILDKHWVDRPRLPAYAEASCILQQHLHELLSLHSVLEEAEVTATIREQMTRAAEATFQLLTTGQSMCR</sequence>
<keyword evidence="6" id="KW-1185">Reference proteome</keyword>
<dbReference type="PANTHER" id="PTHR43649:SF34">
    <property type="entry name" value="ABC TRANSPORTER PERIPLASMIC-BINDING PROTEIN YCJN-RELATED"/>
    <property type="match status" value="1"/>
</dbReference>
<accession>A0A8K2A7N4</accession>
<dbReference type="EMBL" id="WVIC01000009">
    <property type="protein sequence ID" value="NCJ06140.1"/>
    <property type="molecule type" value="Genomic_DNA"/>
</dbReference>
<dbReference type="CDD" id="cd14750">
    <property type="entry name" value="PBP2_TMBP"/>
    <property type="match status" value="1"/>
</dbReference>
<dbReference type="Proteomes" id="UP000607397">
    <property type="component" value="Unassembled WGS sequence"/>
</dbReference>
<dbReference type="SUPFAM" id="SSF53850">
    <property type="entry name" value="Periplasmic binding protein-like II"/>
    <property type="match status" value="1"/>
</dbReference>
<dbReference type="AlphaFoldDB" id="A0A8K2A7N4"/>
<dbReference type="RefSeq" id="WP_161824615.1">
    <property type="nucleotide sequence ID" value="NZ_WVIC01000009.1"/>
</dbReference>
<keyword evidence="4" id="KW-1133">Transmembrane helix</keyword>
<proteinExistence type="inferred from homology"/>
<comment type="similarity">
    <text evidence="1">Belongs to the bacterial solute-binding protein 1 family.</text>
</comment>
<evidence type="ECO:0000256" key="2">
    <source>
        <dbReference type="ARBA" id="ARBA00022448"/>
    </source>
</evidence>
<feature type="transmembrane region" description="Helical" evidence="4">
    <location>
        <begin position="25"/>
        <end position="45"/>
    </location>
</feature>
<dbReference type="InterPro" id="IPR006059">
    <property type="entry name" value="SBP"/>
</dbReference>
<evidence type="ECO:0000256" key="4">
    <source>
        <dbReference type="SAM" id="Phobius"/>
    </source>
</evidence>
<keyword evidence="4" id="KW-0812">Transmembrane</keyword>
<dbReference type="InterPro" id="IPR050490">
    <property type="entry name" value="Bact_solute-bd_prot1"/>
</dbReference>
<keyword evidence="2" id="KW-0813">Transport</keyword>
<evidence type="ECO:0000313" key="5">
    <source>
        <dbReference type="EMBL" id="NCJ06140.1"/>
    </source>
</evidence>
<dbReference type="Pfam" id="PF01547">
    <property type="entry name" value="SBP_bac_1"/>
    <property type="match status" value="1"/>
</dbReference>
<comment type="caution">
    <text evidence="5">The sequence shown here is derived from an EMBL/GenBank/DDBJ whole genome shotgun (WGS) entry which is preliminary data.</text>
</comment>
<reference evidence="5" key="1">
    <citation type="submission" date="2019-12" db="EMBL/GenBank/DDBJ databases">
        <title>High-Quality draft genome sequences of three cyanobacteria isolated from the limestone walls of the Old Cathedral of Coimbra.</title>
        <authorList>
            <person name="Tiago I."/>
            <person name="Soares F."/>
            <person name="Portugal A."/>
        </authorList>
    </citation>
    <scope>NUCLEOTIDE SEQUENCE [LARGE SCALE GENOMIC DNA]</scope>
    <source>
        <strain evidence="5">C</strain>
    </source>
</reference>
<name>A0A8K2A7N4_9CYAN</name>
<keyword evidence="3" id="KW-0732">Signal</keyword>
<protein>
    <submittedName>
        <fullName evidence="5">Extracellular solute-binding protein</fullName>
    </submittedName>
</protein>
<keyword evidence="4" id="KW-0472">Membrane</keyword>
<organism evidence="5 6">
    <name type="scientific">Petrachloros mirabilis ULC683</name>
    <dbReference type="NCBI Taxonomy" id="2781853"/>
    <lineage>
        <taxon>Bacteria</taxon>
        <taxon>Bacillati</taxon>
        <taxon>Cyanobacteriota</taxon>
        <taxon>Cyanophyceae</taxon>
        <taxon>Synechococcales</taxon>
        <taxon>Petrachlorosaceae</taxon>
        <taxon>Petrachloros</taxon>
        <taxon>Petrachloros mirabilis</taxon>
    </lineage>
</organism>
<dbReference type="Gene3D" id="3.40.190.10">
    <property type="entry name" value="Periplasmic binding protein-like II"/>
    <property type="match status" value="2"/>
</dbReference>
<evidence type="ECO:0000256" key="3">
    <source>
        <dbReference type="ARBA" id="ARBA00022729"/>
    </source>
</evidence>
<gene>
    <name evidence="5" type="ORF">GS597_06335</name>
</gene>
<evidence type="ECO:0000313" key="6">
    <source>
        <dbReference type="Proteomes" id="UP000607397"/>
    </source>
</evidence>